<organism evidence="1 2">
    <name type="scientific">Yinghuangia aomiensis</name>
    <dbReference type="NCBI Taxonomy" id="676205"/>
    <lineage>
        <taxon>Bacteria</taxon>
        <taxon>Bacillati</taxon>
        <taxon>Actinomycetota</taxon>
        <taxon>Actinomycetes</taxon>
        <taxon>Kitasatosporales</taxon>
        <taxon>Streptomycetaceae</taxon>
        <taxon>Yinghuangia</taxon>
    </lineage>
</organism>
<dbReference type="Proteomes" id="UP001500466">
    <property type="component" value="Unassembled WGS sequence"/>
</dbReference>
<proteinExistence type="predicted"/>
<reference evidence="2" key="1">
    <citation type="journal article" date="2019" name="Int. J. Syst. Evol. Microbiol.">
        <title>The Global Catalogue of Microorganisms (GCM) 10K type strain sequencing project: providing services to taxonomists for standard genome sequencing and annotation.</title>
        <authorList>
            <consortium name="The Broad Institute Genomics Platform"/>
            <consortium name="The Broad Institute Genome Sequencing Center for Infectious Disease"/>
            <person name="Wu L."/>
            <person name="Ma J."/>
        </authorList>
    </citation>
    <scope>NUCLEOTIDE SEQUENCE [LARGE SCALE GENOMIC DNA]</scope>
    <source>
        <strain evidence="2">JCM 17986</strain>
    </source>
</reference>
<name>A0ABP9HQA2_9ACTN</name>
<accession>A0ABP9HQA2</accession>
<keyword evidence="2" id="KW-1185">Reference proteome</keyword>
<dbReference type="EMBL" id="BAABHS010000017">
    <property type="protein sequence ID" value="GAA4975887.1"/>
    <property type="molecule type" value="Genomic_DNA"/>
</dbReference>
<evidence type="ECO:0000313" key="1">
    <source>
        <dbReference type="EMBL" id="GAA4975887.1"/>
    </source>
</evidence>
<evidence type="ECO:0000313" key="2">
    <source>
        <dbReference type="Proteomes" id="UP001500466"/>
    </source>
</evidence>
<comment type="caution">
    <text evidence="1">The sequence shown here is derived from an EMBL/GenBank/DDBJ whole genome shotgun (WGS) entry which is preliminary data.</text>
</comment>
<dbReference type="RefSeq" id="WP_345677757.1">
    <property type="nucleotide sequence ID" value="NZ_BAABHS010000017.1"/>
</dbReference>
<gene>
    <name evidence="1" type="ORF">GCM10023205_48590</name>
</gene>
<protein>
    <submittedName>
        <fullName evidence="1">Uncharacterized protein</fullName>
    </submittedName>
</protein>
<sequence length="61" mass="6449">MGIQHTKTDSAALAIEVESLVDSPEPDGIYHDTRECAGALLALGLLLIAPPTPRPKKPSRS</sequence>